<accession>A0A2I0R685</accession>
<comment type="caution">
    <text evidence="1">The sequence shown here is derived from an EMBL/GenBank/DDBJ whole genome shotgun (WGS) entry which is preliminary data.</text>
</comment>
<dbReference type="SUPFAM" id="SSF53335">
    <property type="entry name" value="S-adenosyl-L-methionine-dependent methyltransferases"/>
    <property type="match status" value="1"/>
</dbReference>
<dbReference type="Gene3D" id="3.40.50.150">
    <property type="entry name" value="Vaccinia Virus protein VP39"/>
    <property type="match status" value="1"/>
</dbReference>
<dbReference type="InterPro" id="IPR029063">
    <property type="entry name" value="SAM-dependent_MTases_sf"/>
</dbReference>
<dbReference type="OrthoDB" id="1524727at2"/>
<dbReference type="RefSeq" id="WP_101333225.1">
    <property type="nucleotide sequence ID" value="NZ_PJNI01000001.1"/>
</dbReference>
<evidence type="ECO:0000313" key="1">
    <source>
        <dbReference type="EMBL" id="PKR82079.1"/>
    </source>
</evidence>
<dbReference type="Proteomes" id="UP000236654">
    <property type="component" value="Unassembled WGS sequence"/>
</dbReference>
<proteinExistence type="predicted"/>
<organism evidence="1 2">
    <name type="scientific">Brumimicrobium salinarum</name>
    <dbReference type="NCBI Taxonomy" id="2058658"/>
    <lineage>
        <taxon>Bacteria</taxon>
        <taxon>Pseudomonadati</taxon>
        <taxon>Bacteroidota</taxon>
        <taxon>Flavobacteriia</taxon>
        <taxon>Flavobacteriales</taxon>
        <taxon>Crocinitomicaceae</taxon>
        <taxon>Brumimicrobium</taxon>
    </lineage>
</organism>
<gene>
    <name evidence="1" type="ORF">CW751_01710</name>
</gene>
<dbReference type="EMBL" id="PJNI01000001">
    <property type="protein sequence ID" value="PKR82079.1"/>
    <property type="molecule type" value="Genomic_DNA"/>
</dbReference>
<evidence type="ECO:0000313" key="2">
    <source>
        <dbReference type="Proteomes" id="UP000236654"/>
    </source>
</evidence>
<sequence>MDICEKTTFSEGTYDRHPWELARIKVVENILKKTVKIKSGARILDLGCGDAYVALQLSKQFSTASFHCVDTAFTPEIITELSANLGKHPISLYPSLEDLKADLIAPVDVVLLLDVIEHIEDEIGFLQHLRNSGIIDKHTKVIITVPAFQYLFSNHDVYLKHFRRYNANLLNNHLEKAGFKSAKTGYFFISLLFVRLLQKMFIRNRSVDKEKGIGAYQSKGILDKIIVNVLYFDFLFGKFFRFFGLRIPGLSCFSICRIQQS</sequence>
<dbReference type="Pfam" id="PF13489">
    <property type="entry name" value="Methyltransf_23"/>
    <property type="match status" value="1"/>
</dbReference>
<keyword evidence="2" id="KW-1185">Reference proteome</keyword>
<reference evidence="1 2" key="1">
    <citation type="submission" date="2017-12" db="EMBL/GenBank/DDBJ databases">
        <title>The draft genome sequence of Brumimicrobium saltpan LHR20.</title>
        <authorList>
            <person name="Do Z.-J."/>
            <person name="Luo H.-R."/>
        </authorList>
    </citation>
    <scope>NUCLEOTIDE SEQUENCE [LARGE SCALE GENOMIC DNA]</scope>
    <source>
        <strain evidence="1 2">LHR20</strain>
    </source>
</reference>
<protein>
    <recommendedName>
        <fullName evidence="3">Methyltransferase domain-containing protein</fullName>
    </recommendedName>
</protein>
<name>A0A2I0R685_9FLAO</name>
<dbReference type="AlphaFoldDB" id="A0A2I0R685"/>
<evidence type="ECO:0008006" key="3">
    <source>
        <dbReference type="Google" id="ProtNLM"/>
    </source>
</evidence>